<dbReference type="InParanoid" id="A0A7N2KSN3"/>
<dbReference type="EnsemblPlants" id="QL02p008120:mrna">
    <property type="protein sequence ID" value="QL02p008120:mrna:CDS:1"/>
    <property type="gene ID" value="QL02p008120"/>
</dbReference>
<dbReference type="Pfam" id="PF04043">
    <property type="entry name" value="PMEI"/>
    <property type="match status" value="1"/>
</dbReference>
<dbReference type="InterPro" id="IPR052421">
    <property type="entry name" value="PCW_Enzyme_Inhibitor"/>
</dbReference>
<evidence type="ECO:0000256" key="1">
    <source>
        <dbReference type="ARBA" id="ARBA00022729"/>
    </source>
</evidence>
<dbReference type="InterPro" id="IPR035513">
    <property type="entry name" value="Invertase/methylesterase_inhib"/>
</dbReference>
<proteinExistence type="inferred from homology"/>
<protein>
    <recommendedName>
        <fullName evidence="5">Pectinesterase inhibitor domain-containing protein</fullName>
    </recommendedName>
</protein>
<keyword evidence="2" id="KW-1015">Disulfide bond</keyword>
<dbReference type="InterPro" id="IPR034086">
    <property type="entry name" value="PMEI_plant"/>
</dbReference>
<dbReference type="Gramene" id="QL02p008120:mrna">
    <property type="protein sequence ID" value="QL02p008120:mrna:CDS:1"/>
    <property type="gene ID" value="QL02p008120"/>
</dbReference>
<evidence type="ECO:0000259" key="5">
    <source>
        <dbReference type="SMART" id="SM00856"/>
    </source>
</evidence>
<dbReference type="PANTHER" id="PTHR36710">
    <property type="entry name" value="PECTINESTERASE INHIBITOR-LIKE"/>
    <property type="match status" value="1"/>
</dbReference>
<keyword evidence="7" id="KW-1185">Reference proteome</keyword>
<feature type="chain" id="PRO_5029913593" description="Pectinesterase inhibitor domain-containing protein" evidence="4">
    <location>
        <begin position="28"/>
        <end position="179"/>
    </location>
</feature>
<dbReference type="FunCoup" id="A0A7N2KSN3">
    <property type="interactions" value="23"/>
</dbReference>
<dbReference type="SMART" id="SM00856">
    <property type="entry name" value="PMEI"/>
    <property type="match status" value="1"/>
</dbReference>
<name>A0A7N2KSN3_QUELO</name>
<dbReference type="CDD" id="cd15797">
    <property type="entry name" value="PMEI"/>
    <property type="match status" value="1"/>
</dbReference>
<evidence type="ECO:0000313" key="6">
    <source>
        <dbReference type="EnsemblPlants" id="QL02p008120:mrna:CDS:1"/>
    </source>
</evidence>
<evidence type="ECO:0000256" key="4">
    <source>
        <dbReference type="SAM" id="SignalP"/>
    </source>
</evidence>
<dbReference type="GO" id="GO:0046910">
    <property type="term" value="F:pectinesterase inhibitor activity"/>
    <property type="evidence" value="ECO:0007669"/>
    <property type="project" value="InterPro"/>
</dbReference>
<dbReference type="SUPFAM" id="SSF101148">
    <property type="entry name" value="Plant invertase/pectin methylesterase inhibitor"/>
    <property type="match status" value="1"/>
</dbReference>
<evidence type="ECO:0000256" key="3">
    <source>
        <dbReference type="ARBA" id="ARBA00038471"/>
    </source>
</evidence>
<dbReference type="InterPro" id="IPR006501">
    <property type="entry name" value="Pectinesterase_inhib_dom"/>
</dbReference>
<reference evidence="6" key="2">
    <citation type="submission" date="2021-01" db="UniProtKB">
        <authorList>
            <consortium name="EnsemblPlants"/>
        </authorList>
    </citation>
    <scope>IDENTIFICATION</scope>
</reference>
<evidence type="ECO:0000313" key="7">
    <source>
        <dbReference type="Proteomes" id="UP000594261"/>
    </source>
</evidence>
<dbReference type="Proteomes" id="UP000594261">
    <property type="component" value="Chromosome 2"/>
</dbReference>
<accession>A0A7N2KSN3</accession>
<comment type="similarity">
    <text evidence="3">Belongs to the PMEI family.</text>
</comment>
<feature type="signal peptide" evidence="4">
    <location>
        <begin position="1"/>
        <end position="27"/>
    </location>
</feature>
<dbReference type="NCBIfam" id="TIGR01614">
    <property type="entry name" value="PME_inhib"/>
    <property type="match status" value="1"/>
</dbReference>
<dbReference type="PANTHER" id="PTHR36710:SF18">
    <property type="entry name" value="PECTINESTERASE INHIBITOR 5-RELATED"/>
    <property type="match status" value="1"/>
</dbReference>
<dbReference type="Gene3D" id="1.20.140.40">
    <property type="entry name" value="Invertase/pectin methylesterase inhibitor family protein"/>
    <property type="match status" value="1"/>
</dbReference>
<evidence type="ECO:0000256" key="2">
    <source>
        <dbReference type="ARBA" id="ARBA00023157"/>
    </source>
</evidence>
<keyword evidence="1 4" id="KW-0732">Signal</keyword>
<sequence length="179" mass="19716">MVSPISCLSILVIPLLVTSLFYQVSNAVNNTYLDSICHKSTDYELCSSTFAANNRTPTADLDDLFRISISANINLLHTTIVKQIPKILETLNNPQDKALLQNCQTNFTNAQEKLTNAYLASVLMDYTKAKNLATDAALLNANCDNEYNTTKRPSPIADVTGKVGKLIFISFIIVNEIIP</sequence>
<reference evidence="7" key="1">
    <citation type="journal article" date="2016" name="G3 (Bethesda)">
        <title>First Draft Assembly and Annotation of the Genome of a California Endemic Oak Quercus lobata Nee (Fagaceae).</title>
        <authorList>
            <person name="Sork V.L."/>
            <person name="Fitz-Gibbon S.T."/>
            <person name="Puiu D."/>
            <person name="Crepeau M."/>
            <person name="Gugger P.F."/>
            <person name="Sherman R."/>
            <person name="Stevens K."/>
            <person name="Langley C.H."/>
            <person name="Pellegrini M."/>
            <person name="Salzberg S.L."/>
        </authorList>
    </citation>
    <scope>NUCLEOTIDE SEQUENCE [LARGE SCALE GENOMIC DNA]</scope>
    <source>
        <strain evidence="7">cv. SW786</strain>
    </source>
</reference>
<feature type="domain" description="Pectinesterase inhibitor" evidence="5">
    <location>
        <begin position="28"/>
        <end position="173"/>
    </location>
</feature>
<organism evidence="6 7">
    <name type="scientific">Quercus lobata</name>
    <name type="common">Valley oak</name>
    <dbReference type="NCBI Taxonomy" id="97700"/>
    <lineage>
        <taxon>Eukaryota</taxon>
        <taxon>Viridiplantae</taxon>
        <taxon>Streptophyta</taxon>
        <taxon>Embryophyta</taxon>
        <taxon>Tracheophyta</taxon>
        <taxon>Spermatophyta</taxon>
        <taxon>Magnoliopsida</taxon>
        <taxon>eudicotyledons</taxon>
        <taxon>Gunneridae</taxon>
        <taxon>Pentapetalae</taxon>
        <taxon>rosids</taxon>
        <taxon>fabids</taxon>
        <taxon>Fagales</taxon>
        <taxon>Fagaceae</taxon>
        <taxon>Quercus</taxon>
    </lineage>
</organism>
<dbReference type="AlphaFoldDB" id="A0A7N2KSN3"/>